<dbReference type="EMBL" id="JANBUJ010000971">
    <property type="protein sequence ID" value="KAJ2769285.1"/>
    <property type="molecule type" value="Genomic_DNA"/>
</dbReference>
<reference evidence="1" key="1">
    <citation type="submission" date="2022-07" db="EMBL/GenBank/DDBJ databases">
        <title>Phylogenomic reconstructions and comparative analyses of Kickxellomycotina fungi.</title>
        <authorList>
            <person name="Reynolds N.K."/>
            <person name="Stajich J.E."/>
            <person name="Barry K."/>
            <person name="Grigoriev I.V."/>
            <person name="Crous P."/>
            <person name="Smith M.E."/>
        </authorList>
    </citation>
    <scope>NUCLEOTIDE SEQUENCE</scope>
    <source>
        <strain evidence="1">CBS 109366</strain>
    </source>
</reference>
<organism evidence="1 2">
    <name type="scientific">Coemansia nantahalensis</name>
    <dbReference type="NCBI Taxonomy" id="2789366"/>
    <lineage>
        <taxon>Eukaryota</taxon>
        <taxon>Fungi</taxon>
        <taxon>Fungi incertae sedis</taxon>
        <taxon>Zoopagomycota</taxon>
        <taxon>Kickxellomycotina</taxon>
        <taxon>Kickxellomycetes</taxon>
        <taxon>Kickxellales</taxon>
        <taxon>Kickxellaceae</taxon>
        <taxon>Coemansia</taxon>
    </lineage>
</organism>
<protein>
    <submittedName>
        <fullName evidence="1">Uncharacterized protein</fullName>
    </submittedName>
</protein>
<evidence type="ECO:0000313" key="1">
    <source>
        <dbReference type="EMBL" id="KAJ2769285.1"/>
    </source>
</evidence>
<name>A0ACC1JXN0_9FUNG</name>
<comment type="caution">
    <text evidence="1">The sequence shown here is derived from an EMBL/GenBank/DDBJ whole genome shotgun (WGS) entry which is preliminary data.</text>
</comment>
<accession>A0ACC1JXN0</accession>
<feature type="non-terminal residue" evidence="1">
    <location>
        <position position="1"/>
    </location>
</feature>
<evidence type="ECO:0000313" key="2">
    <source>
        <dbReference type="Proteomes" id="UP001140234"/>
    </source>
</evidence>
<sequence>RALLKILHAISDNPYPSGELVQQIVREHGLARRQVLNWFALRRHRHMVRAEIQGVPTWRFRSEVL</sequence>
<gene>
    <name evidence="1" type="ORF">IWQ57_003170</name>
</gene>
<dbReference type="Proteomes" id="UP001140234">
    <property type="component" value="Unassembled WGS sequence"/>
</dbReference>
<keyword evidence="2" id="KW-1185">Reference proteome</keyword>
<proteinExistence type="predicted"/>